<name>D2C818_THEP2</name>
<reference evidence="7 8" key="1">
    <citation type="submission" date="2009-12" db="EMBL/GenBank/DDBJ databases">
        <title>Complete sequence of Thermotoga petrophila RKU-1.</title>
        <authorList>
            <consortium name="US DOE Joint Genome Institute"/>
            <person name="Lucas S."/>
            <person name="Copeland A."/>
            <person name="Lapidus A."/>
            <person name="Glavina del Rio T."/>
            <person name="Dalin E."/>
            <person name="Tice H."/>
            <person name="Bruce D."/>
            <person name="Goodwin L."/>
            <person name="Pitluck S."/>
            <person name="Munk A.C."/>
            <person name="Brettin T."/>
            <person name="Detter J.C."/>
            <person name="Han C."/>
            <person name="Tapia R."/>
            <person name="Larimer F."/>
            <person name="Land M."/>
            <person name="Hauser L."/>
            <person name="Kyrpides N."/>
            <person name="Mikhailova N."/>
            <person name="Nelson K.E."/>
            <person name="Gogarten J.P."/>
            <person name="Noll K.M."/>
        </authorList>
    </citation>
    <scope>NUCLEOTIDE SEQUENCE [LARGE SCALE GENOMIC DNA]</scope>
    <source>
        <strain evidence="8">ATCC BAA-489 / DSM 13996 / JCM 10882 / RKU-10</strain>
    </source>
</reference>
<dbReference type="GO" id="GO:0003723">
    <property type="term" value="F:RNA binding"/>
    <property type="evidence" value="ECO:0007669"/>
    <property type="project" value="UniProtKB-KW"/>
</dbReference>
<dbReference type="HOGENOM" id="CLU_1834233_0_0_0"/>
<dbReference type="EMBL" id="CP001839">
    <property type="protein sequence ID" value="ADA67104.1"/>
    <property type="molecule type" value="Genomic_DNA"/>
</dbReference>
<evidence type="ECO:0000256" key="2">
    <source>
        <dbReference type="ARBA" id="ARBA00006896"/>
    </source>
</evidence>
<keyword evidence="5" id="KW-0051">Antiviral defense</keyword>
<organism evidence="7 8">
    <name type="scientific">Thermotoga petrophila (strain ATCC BAA-489 / DSM 13996 / JCM 10882 / RKU-10)</name>
    <name type="common">Thermotoga naphthophila</name>
    <dbReference type="NCBI Taxonomy" id="590168"/>
    <lineage>
        <taxon>Bacteria</taxon>
        <taxon>Thermotogati</taxon>
        <taxon>Thermotogota</taxon>
        <taxon>Thermotogae</taxon>
        <taxon>Thermotogales</taxon>
        <taxon>Thermotogaceae</taxon>
        <taxon>Thermotoga</taxon>
    </lineage>
</organism>
<evidence type="ECO:0000256" key="4">
    <source>
        <dbReference type="ARBA" id="ARBA00022884"/>
    </source>
</evidence>
<sequence>MVAVSQGVSLREDLKDLVKKAEEIGRELVEVWHLNTNQLRKFHGHLTKIWSNYIYKKKDYKNNSEKFNEEILNELHFMKIFLVYQSGRKEIKGIEGLKRILEPLIDEIKTPDDFEKFKKFYDAILAYHKFHSESERNDRRAPRR</sequence>
<comment type="function">
    <text evidence="1">This subunit may be involved in monitoring complementarity of crRNA and target RNA.</text>
</comment>
<dbReference type="Pfam" id="PF03750">
    <property type="entry name" value="Csm2_III-A"/>
    <property type="match status" value="1"/>
</dbReference>
<evidence type="ECO:0000256" key="3">
    <source>
        <dbReference type="ARBA" id="ARBA00016118"/>
    </source>
</evidence>
<dbReference type="Proteomes" id="UP000000940">
    <property type="component" value="Chromosome"/>
</dbReference>
<comment type="similarity">
    <text evidence="2">Belongs to the CRISPR-associated Csm2 family.</text>
</comment>
<keyword evidence="8" id="KW-1185">Reference proteome</keyword>
<evidence type="ECO:0000313" key="8">
    <source>
        <dbReference type="Proteomes" id="UP000000940"/>
    </source>
</evidence>
<evidence type="ECO:0000313" key="7">
    <source>
        <dbReference type="EMBL" id="ADA67104.1"/>
    </source>
</evidence>
<dbReference type="AlphaFoldDB" id="D2C818"/>
<accession>D2C818</accession>
<evidence type="ECO:0000256" key="1">
    <source>
        <dbReference type="ARBA" id="ARBA00003640"/>
    </source>
</evidence>
<evidence type="ECO:0000256" key="6">
    <source>
        <dbReference type="ARBA" id="ARBA00031723"/>
    </source>
</evidence>
<dbReference type="KEGG" id="tnp:Tnap_1016"/>
<dbReference type="GO" id="GO:0051607">
    <property type="term" value="P:defense response to virus"/>
    <property type="evidence" value="ECO:0007669"/>
    <property type="project" value="UniProtKB-KW"/>
</dbReference>
<dbReference type="NCBIfam" id="TIGR01870">
    <property type="entry name" value="cas_TM1810_Csm2"/>
    <property type="match status" value="1"/>
</dbReference>
<dbReference type="InterPro" id="IPR010149">
    <property type="entry name" value="CRISPR-assoc_prot_Csm2_III-A"/>
</dbReference>
<keyword evidence="4" id="KW-0694">RNA-binding</keyword>
<proteinExistence type="inferred from homology"/>
<protein>
    <recommendedName>
        <fullName evidence="3">CRISPR system Cms protein Csm2</fullName>
    </recommendedName>
    <alternativeName>
        <fullName evidence="6">CRISPR type III A-associated protein Csm2</fullName>
    </alternativeName>
</protein>
<evidence type="ECO:0000256" key="5">
    <source>
        <dbReference type="ARBA" id="ARBA00023118"/>
    </source>
</evidence>
<dbReference type="CDD" id="cd09647">
    <property type="entry name" value="Csm2_III-A"/>
    <property type="match status" value="1"/>
</dbReference>
<gene>
    <name evidence="7" type="ordered locus">Tnap_1016</name>
</gene>